<proteinExistence type="predicted"/>
<evidence type="ECO:0000313" key="2">
    <source>
        <dbReference type="Proteomes" id="UP000092460"/>
    </source>
</evidence>
<accession>A0A1B0BL22</accession>
<dbReference type="Proteomes" id="UP000092460">
    <property type="component" value="Unassembled WGS sequence"/>
</dbReference>
<reference evidence="1" key="2">
    <citation type="submission" date="2020-05" db="UniProtKB">
        <authorList>
            <consortium name="EnsemblMetazoa"/>
        </authorList>
    </citation>
    <scope>IDENTIFICATION</scope>
    <source>
        <strain evidence="1">IAEA</strain>
    </source>
</reference>
<dbReference type="VEuPathDB" id="VectorBase:GPPI033472"/>
<dbReference type="EMBL" id="JXJN01016166">
    <property type="status" value="NOT_ANNOTATED_CDS"/>
    <property type="molecule type" value="Genomic_DNA"/>
</dbReference>
<keyword evidence="2" id="KW-1185">Reference proteome</keyword>
<dbReference type="EnsemblMetazoa" id="GPPI033472-RA">
    <property type="protein sequence ID" value="GPPI033472-PA"/>
    <property type="gene ID" value="GPPI033472"/>
</dbReference>
<organism evidence="1 2">
    <name type="scientific">Glossina palpalis gambiensis</name>
    <dbReference type="NCBI Taxonomy" id="67801"/>
    <lineage>
        <taxon>Eukaryota</taxon>
        <taxon>Metazoa</taxon>
        <taxon>Ecdysozoa</taxon>
        <taxon>Arthropoda</taxon>
        <taxon>Hexapoda</taxon>
        <taxon>Insecta</taxon>
        <taxon>Pterygota</taxon>
        <taxon>Neoptera</taxon>
        <taxon>Endopterygota</taxon>
        <taxon>Diptera</taxon>
        <taxon>Brachycera</taxon>
        <taxon>Muscomorpha</taxon>
        <taxon>Hippoboscoidea</taxon>
        <taxon>Glossinidae</taxon>
        <taxon>Glossina</taxon>
    </lineage>
</organism>
<dbReference type="AlphaFoldDB" id="A0A1B0BL22"/>
<reference evidence="2" key="1">
    <citation type="submission" date="2015-01" db="EMBL/GenBank/DDBJ databases">
        <authorList>
            <person name="Aksoy S."/>
            <person name="Warren W."/>
            <person name="Wilson R.K."/>
        </authorList>
    </citation>
    <scope>NUCLEOTIDE SEQUENCE [LARGE SCALE GENOMIC DNA]</scope>
    <source>
        <strain evidence="2">IAEA</strain>
    </source>
</reference>
<protein>
    <submittedName>
        <fullName evidence="1">Uncharacterized protein</fullName>
    </submittedName>
</protein>
<sequence>CVCVLVLTLIVSYFLSAILIVLLTEGHCLAYAKDVTVDRNGICALYERTLRLDCVDDSEEEFTFYTKSRIFRCPCTSYKKALDGGGIFLQIKTCFAQMKAKISSSLENTKRGGWWEHCWGAELDVCRSSGYSTK</sequence>
<evidence type="ECO:0000313" key="1">
    <source>
        <dbReference type="EnsemblMetazoa" id="GPPI033472-PA"/>
    </source>
</evidence>
<name>A0A1B0BL22_9MUSC</name>